<dbReference type="GO" id="GO:0008408">
    <property type="term" value="F:3'-5' exonuclease activity"/>
    <property type="evidence" value="ECO:0007669"/>
    <property type="project" value="TreeGrafter"/>
</dbReference>
<dbReference type="SUPFAM" id="SSF55785">
    <property type="entry name" value="PYP-like sensor domain (PAS domain)"/>
    <property type="match status" value="1"/>
</dbReference>
<evidence type="ECO:0000256" key="1">
    <source>
        <dbReference type="ARBA" id="ARBA00012417"/>
    </source>
</evidence>
<sequence>MSVRAKFWALLLAPLAFTGVFAAVSLWKLPEIVPDPYTQSQVMTFYAAGGLLACFAYALVWAFIDTAFVRPLKALLHGARIIARSNPAHELLMPRTHLLGSLPTIVQELGASLHKARREVAAATATGTREIEAQKSRLEVVLRELSEGVLMCDADARIVLYNPAALKLLPNPDTLGLGRPVYGVLTRAPIEHTLDWLRFRQSQAGEGAAPASDAEFICSSADESVLLQCRMSLLPAPGGARSSFVITFRDISQQVAPGTLGPSGFKELVEDLRRELASLRFAAESLSLYEDIEPAQRKAFEQVIFDESAALTERVEYLAHHVRALFAAQWPTADVFSADIIGSVLQRLERAGGPAVTMVGEPLWLHCDGQSLMQLLEFCIGQLHAAHPGGALEVECLLGNRQVYIDLVWQGEPLAAGEIERWLAQPLQNVAGAATVGEILRRHHSDLWSQAHRRRGYAVLRIPMPASRRQWQSLVEATPERPEFYDFGLEQTPAEFCALAGRALRSLTYVVFDTETTGLAPSKGDEMIQIAGVRIANGRILEGEAFERLINPGKPIPKASIKFHGITDEMVRDQPRAEAVLPQFRAFVGDDETVLVAHNAAFDMKFLELKEAAAGVRFGNPVLDTLLLSGAIHDFTDDHTLDAIAERLGVDVHDRHNALGDARVTARVFVKLLDLLEAQGVTTLGQALELSEQMIAVRRQQARF</sequence>
<keyword evidence="7" id="KW-1133">Transmembrane helix</keyword>
<comment type="caution">
    <text evidence="9">The sequence shown here is derived from an EMBL/GenBank/DDBJ whole genome shotgun (WGS) entry which is preliminary data.</text>
</comment>
<keyword evidence="10" id="KW-1185">Reference proteome</keyword>
<dbReference type="CDD" id="cd00130">
    <property type="entry name" value="PAS"/>
    <property type="match status" value="1"/>
</dbReference>
<evidence type="ECO:0000256" key="4">
    <source>
        <dbReference type="ARBA" id="ARBA00025483"/>
    </source>
</evidence>
<feature type="transmembrane region" description="Helical" evidence="7">
    <location>
        <begin position="46"/>
        <end position="64"/>
    </location>
</feature>
<evidence type="ECO:0000256" key="7">
    <source>
        <dbReference type="SAM" id="Phobius"/>
    </source>
</evidence>
<dbReference type="CDD" id="cd06127">
    <property type="entry name" value="DEDDh"/>
    <property type="match status" value="1"/>
</dbReference>
<dbReference type="GO" id="GO:0003887">
    <property type="term" value="F:DNA-directed DNA polymerase activity"/>
    <property type="evidence" value="ECO:0007669"/>
    <property type="project" value="UniProtKB-EC"/>
</dbReference>
<evidence type="ECO:0000313" key="10">
    <source>
        <dbReference type="Proteomes" id="UP000295765"/>
    </source>
</evidence>
<reference evidence="9 10" key="1">
    <citation type="submission" date="2019-03" db="EMBL/GenBank/DDBJ databases">
        <title>Genomic Encyclopedia of Type Strains, Phase IV (KMG-IV): sequencing the most valuable type-strain genomes for metagenomic binning, comparative biology and taxonomic classification.</title>
        <authorList>
            <person name="Goeker M."/>
        </authorList>
    </citation>
    <scope>NUCLEOTIDE SEQUENCE [LARGE SCALE GENOMIC DNA]</scope>
    <source>
        <strain evidence="9 10">DSM 25287</strain>
    </source>
</reference>
<evidence type="ECO:0000313" key="9">
    <source>
        <dbReference type="EMBL" id="TCO82638.1"/>
    </source>
</evidence>
<comment type="subunit">
    <text evidence="5">DNA polymerase III contains a core (composed of alpha, epsilon and theta chains) that associates with a tau subunit. This core dimerizes to form the POLIII' complex. PolIII' associates with the gamma complex (composed of gamma, delta, delta', psi and chi chains) and with the beta chain to form the complete DNA polymerase III complex.</text>
</comment>
<keyword evidence="7" id="KW-0812">Transmembrane</keyword>
<evidence type="ECO:0000256" key="5">
    <source>
        <dbReference type="ARBA" id="ARBA00026073"/>
    </source>
</evidence>
<evidence type="ECO:0000259" key="8">
    <source>
        <dbReference type="SMART" id="SM00479"/>
    </source>
</evidence>
<gene>
    <name evidence="9" type="ORF">EV699_10430</name>
</gene>
<keyword evidence="7" id="KW-0472">Membrane</keyword>
<accession>A0A4R2LSB1</accession>
<proteinExistence type="predicted"/>
<dbReference type="InterPro" id="IPR036397">
    <property type="entry name" value="RNaseH_sf"/>
</dbReference>
<feature type="domain" description="Exonuclease" evidence="8">
    <location>
        <begin position="508"/>
        <end position="678"/>
    </location>
</feature>
<dbReference type="Pfam" id="PF00929">
    <property type="entry name" value="RNase_T"/>
    <property type="match status" value="1"/>
</dbReference>
<dbReference type="Proteomes" id="UP000295765">
    <property type="component" value="Unassembled WGS sequence"/>
</dbReference>
<dbReference type="AlphaFoldDB" id="A0A4R2LSB1"/>
<comment type="function">
    <text evidence="4">DNA polymerase III is a complex, multichain enzyme responsible for most of the replicative synthesis in bacteria. The epsilon subunit contain the editing function and is a proofreading 3'-5' exonuclease.</text>
</comment>
<evidence type="ECO:0000256" key="2">
    <source>
        <dbReference type="ARBA" id="ARBA00022722"/>
    </source>
</evidence>
<dbReference type="GO" id="GO:0045004">
    <property type="term" value="P:DNA replication proofreading"/>
    <property type="evidence" value="ECO:0007669"/>
    <property type="project" value="TreeGrafter"/>
</dbReference>
<name>A0A4R2LSB1_9GAMM</name>
<dbReference type="InterPro" id="IPR035965">
    <property type="entry name" value="PAS-like_dom_sf"/>
</dbReference>
<keyword evidence="2" id="KW-0540">Nuclease</keyword>
<dbReference type="Gene3D" id="3.30.450.20">
    <property type="entry name" value="PAS domain"/>
    <property type="match status" value="1"/>
</dbReference>
<dbReference type="RefSeq" id="WP_132539082.1">
    <property type="nucleotide sequence ID" value="NZ_SLWY01000004.1"/>
</dbReference>
<evidence type="ECO:0000256" key="3">
    <source>
        <dbReference type="ARBA" id="ARBA00022839"/>
    </source>
</evidence>
<evidence type="ECO:0000256" key="6">
    <source>
        <dbReference type="ARBA" id="ARBA00049244"/>
    </source>
</evidence>
<dbReference type="InterPro" id="IPR012337">
    <property type="entry name" value="RNaseH-like_sf"/>
</dbReference>
<dbReference type="SUPFAM" id="SSF53098">
    <property type="entry name" value="Ribonuclease H-like"/>
    <property type="match status" value="1"/>
</dbReference>
<dbReference type="Gene3D" id="3.30.420.10">
    <property type="entry name" value="Ribonuclease H-like superfamily/Ribonuclease H"/>
    <property type="match status" value="1"/>
</dbReference>
<dbReference type="GO" id="GO:0005829">
    <property type="term" value="C:cytosol"/>
    <property type="evidence" value="ECO:0007669"/>
    <property type="project" value="TreeGrafter"/>
</dbReference>
<dbReference type="EMBL" id="SLWY01000004">
    <property type="protein sequence ID" value="TCO82638.1"/>
    <property type="molecule type" value="Genomic_DNA"/>
</dbReference>
<dbReference type="OrthoDB" id="9803913at2"/>
<keyword evidence="3" id="KW-0269">Exonuclease</keyword>
<dbReference type="InterPro" id="IPR000014">
    <property type="entry name" value="PAS"/>
</dbReference>
<keyword evidence="3" id="KW-0378">Hydrolase</keyword>
<protein>
    <recommendedName>
        <fullName evidence="1">DNA-directed DNA polymerase</fullName>
        <ecNumber evidence="1">2.7.7.7</ecNumber>
    </recommendedName>
</protein>
<dbReference type="GO" id="GO:0003677">
    <property type="term" value="F:DNA binding"/>
    <property type="evidence" value="ECO:0007669"/>
    <property type="project" value="InterPro"/>
</dbReference>
<dbReference type="InterPro" id="IPR013520">
    <property type="entry name" value="Ribonucl_H"/>
</dbReference>
<dbReference type="NCBIfam" id="TIGR00573">
    <property type="entry name" value="dnaq"/>
    <property type="match status" value="1"/>
</dbReference>
<dbReference type="PANTHER" id="PTHR30231">
    <property type="entry name" value="DNA POLYMERASE III SUBUNIT EPSILON"/>
    <property type="match status" value="1"/>
</dbReference>
<dbReference type="PANTHER" id="PTHR30231:SF41">
    <property type="entry name" value="DNA POLYMERASE III SUBUNIT EPSILON"/>
    <property type="match status" value="1"/>
</dbReference>
<organism evidence="9 10">
    <name type="scientific">Plasticicumulans lactativorans</name>
    <dbReference type="NCBI Taxonomy" id="1133106"/>
    <lineage>
        <taxon>Bacteria</taxon>
        <taxon>Pseudomonadati</taxon>
        <taxon>Pseudomonadota</taxon>
        <taxon>Gammaproteobacteria</taxon>
        <taxon>Candidatus Competibacteraceae</taxon>
        <taxon>Plasticicumulans</taxon>
    </lineage>
</organism>
<comment type="catalytic activity">
    <reaction evidence="6">
        <text>DNA(n) + a 2'-deoxyribonucleoside 5'-triphosphate = DNA(n+1) + diphosphate</text>
        <dbReference type="Rhea" id="RHEA:22508"/>
        <dbReference type="Rhea" id="RHEA-COMP:17339"/>
        <dbReference type="Rhea" id="RHEA-COMP:17340"/>
        <dbReference type="ChEBI" id="CHEBI:33019"/>
        <dbReference type="ChEBI" id="CHEBI:61560"/>
        <dbReference type="ChEBI" id="CHEBI:173112"/>
        <dbReference type="EC" id="2.7.7.7"/>
    </reaction>
</comment>
<dbReference type="EC" id="2.7.7.7" evidence="1"/>
<dbReference type="InterPro" id="IPR006054">
    <property type="entry name" value="DnaQ"/>
</dbReference>
<dbReference type="SMART" id="SM00479">
    <property type="entry name" value="EXOIII"/>
    <property type="match status" value="1"/>
</dbReference>
<dbReference type="FunFam" id="3.30.420.10:FF:000045">
    <property type="entry name" value="3'-5' exonuclease DinG"/>
    <property type="match status" value="1"/>
</dbReference>